<dbReference type="AlphaFoldDB" id="A0A9J5XTM2"/>
<accession>A0A9J5XTM2</accession>
<name>A0A9J5XTM2_SOLCO</name>
<organism evidence="1 2">
    <name type="scientific">Solanum commersonii</name>
    <name type="common">Commerson's wild potato</name>
    <name type="synonym">Commerson's nightshade</name>
    <dbReference type="NCBI Taxonomy" id="4109"/>
    <lineage>
        <taxon>Eukaryota</taxon>
        <taxon>Viridiplantae</taxon>
        <taxon>Streptophyta</taxon>
        <taxon>Embryophyta</taxon>
        <taxon>Tracheophyta</taxon>
        <taxon>Spermatophyta</taxon>
        <taxon>Magnoliopsida</taxon>
        <taxon>eudicotyledons</taxon>
        <taxon>Gunneridae</taxon>
        <taxon>Pentapetalae</taxon>
        <taxon>asterids</taxon>
        <taxon>lamiids</taxon>
        <taxon>Solanales</taxon>
        <taxon>Solanaceae</taxon>
        <taxon>Solanoideae</taxon>
        <taxon>Solaneae</taxon>
        <taxon>Solanum</taxon>
    </lineage>
</organism>
<reference evidence="1 2" key="1">
    <citation type="submission" date="2020-09" db="EMBL/GenBank/DDBJ databases">
        <title>De no assembly of potato wild relative species, Solanum commersonii.</title>
        <authorList>
            <person name="Cho K."/>
        </authorList>
    </citation>
    <scope>NUCLEOTIDE SEQUENCE [LARGE SCALE GENOMIC DNA]</scope>
    <source>
        <strain evidence="1">LZ3.2</strain>
        <tissue evidence="1">Leaf</tissue>
    </source>
</reference>
<gene>
    <name evidence="1" type="ORF">H5410_040800</name>
</gene>
<dbReference type="Proteomes" id="UP000824120">
    <property type="component" value="Chromosome 8"/>
</dbReference>
<dbReference type="EMBL" id="JACXVP010000008">
    <property type="protein sequence ID" value="KAG5590286.1"/>
    <property type="molecule type" value="Genomic_DNA"/>
</dbReference>
<evidence type="ECO:0000313" key="1">
    <source>
        <dbReference type="EMBL" id="KAG5590286.1"/>
    </source>
</evidence>
<comment type="caution">
    <text evidence="1">The sequence shown here is derived from an EMBL/GenBank/DDBJ whole genome shotgun (WGS) entry which is preliminary data.</text>
</comment>
<keyword evidence="2" id="KW-1185">Reference proteome</keyword>
<evidence type="ECO:0000313" key="2">
    <source>
        <dbReference type="Proteomes" id="UP000824120"/>
    </source>
</evidence>
<protein>
    <submittedName>
        <fullName evidence="1">Uncharacterized protein</fullName>
    </submittedName>
</protein>
<sequence length="158" mass="18050">MNSFLQASHKTLSKLERKYESESENYTNVLFTLMFPLKTCKEFSIYRLQKIVLADCWARLVANFIAICVFPSASVHSESLGGILLLRRIDQQNADCSFHRLIDPSPSGLRVLEQRAECIPSANRQACLVILRLQLLHYFQPFCSFCLLSDVSNSVEQD</sequence>
<proteinExistence type="predicted"/>